<gene>
    <name evidence="1" type="ORF">B0T21DRAFT_422329</name>
</gene>
<organism evidence="1 2">
    <name type="scientific">Apiosordaria backusii</name>
    <dbReference type="NCBI Taxonomy" id="314023"/>
    <lineage>
        <taxon>Eukaryota</taxon>
        <taxon>Fungi</taxon>
        <taxon>Dikarya</taxon>
        <taxon>Ascomycota</taxon>
        <taxon>Pezizomycotina</taxon>
        <taxon>Sordariomycetes</taxon>
        <taxon>Sordariomycetidae</taxon>
        <taxon>Sordariales</taxon>
        <taxon>Lasiosphaeriaceae</taxon>
        <taxon>Apiosordaria</taxon>
    </lineage>
</organism>
<comment type="caution">
    <text evidence="1">The sequence shown here is derived from an EMBL/GenBank/DDBJ whole genome shotgun (WGS) entry which is preliminary data.</text>
</comment>
<dbReference type="Proteomes" id="UP001172159">
    <property type="component" value="Unassembled WGS sequence"/>
</dbReference>
<evidence type="ECO:0000313" key="2">
    <source>
        <dbReference type="Proteomes" id="UP001172159"/>
    </source>
</evidence>
<keyword evidence="2" id="KW-1185">Reference proteome</keyword>
<dbReference type="EMBL" id="JAUKTV010000010">
    <property type="protein sequence ID" value="KAK0726580.1"/>
    <property type="molecule type" value="Genomic_DNA"/>
</dbReference>
<protein>
    <submittedName>
        <fullName evidence="1">Uncharacterized protein</fullName>
    </submittedName>
</protein>
<reference evidence="1" key="1">
    <citation type="submission" date="2023-06" db="EMBL/GenBank/DDBJ databases">
        <title>Genome-scale phylogeny and comparative genomics of the fungal order Sordariales.</title>
        <authorList>
            <consortium name="Lawrence Berkeley National Laboratory"/>
            <person name="Hensen N."/>
            <person name="Bonometti L."/>
            <person name="Westerberg I."/>
            <person name="Brannstrom I.O."/>
            <person name="Guillou S."/>
            <person name="Cros-Aarteil S."/>
            <person name="Calhoun S."/>
            <person name="Haridas S."/>
            <person name="Kuo A."/>
            <person name="Mondo S."/>
            <person name="Pangilinan J."/>
            <person name="Riley R."/>
            <person name="Labutti K."/>
            <person name="Andreopoulos B."/>
            <person name="Lipzen A."/>
            <person name="Chen C."/>
            <person name="Yanf M."/>
            <person name="Daum C."/>
            <person name="Ng V."/>
            <person name="Clum A."/>
            <person name="Steindorff A."/>
            <person name="Ohm R."/>
            <person name="Martin F."/>
            <person name="Silar P."/>
            <person name="Natvig D."/>
            <person name="Lalanne C."/>
            <person name="Gautier V."/>
            <person name="Ament-Velasquez S.L."/>
            <person name="Kruys A."/>
            <person name="Hutchinson M.I."/>
            <person name="Powell A.J."/>
            <person name="Barry K."/>
            <person name="Miller A.N."/>
            <person name="Grigoriev I.V."/>
            <person name="Debuchy R."/>
            <person name="Gladieux P."/>
            <person name="Thoren M.H."/>
            <person name="Johannesson H."/>
        </authorList>
    </citation>
    <scope>NUCLEOTIDE SEQUENCE</scope>
    <source>
        <strain evidence="1">CBS 540.89</strain>
    </source>
</reference>
<evidence type="ECO:0000313" key="1">
    <source>
        <dbReference type="EMBL" id="KAK0726580.1"/>
    </source>
</evidence>
<proteinExistence type="predicted"/>
<sequence length="584" mass="66718">MGAYYSRFSQPARPVLFSSSSQQHHHPHCSIDCDNNRLQSNIRPQYKATPLSWTFNTYFIYIQRQSPSNRDFVSSLASTTLSSPNYTVLDHSVVDNRLAKCQLQRCVGCEEKYTSKDSLSDMFNLERRRPFWRRLADPAKMATQSSRLVSLMGVTLALDNVLDQCTMTDIETLNYTCRHLHSYISDYLLRRARRNLSPEGLKAAITMVHLCQHAKYLAMYMYERRDPLLSELEEKAIIDIIKGTNTANISSLTTSRWWFDICRIEEMTAIFIRHVLRVQRQLADMSKCGLADTSHCDESGLYSFIQSHAESLIATVGEGRRPLSKAEIARMERSFIRAETLLLLKAVFPVAASGASIRLTRSPAVASTRYGSCVSTRLTKAFFQSPNDWEVEEALTALDFFQGGPLEKHHEHSHNMILLYERFRRRLPQAYYRQFYSGLQHHKEEAWVNDGVIVIANPRDEVGTDLPPGGNIHDKSKINCPNHAWSAYSRHFPLRPLSDGSIVSDDDEPTISKPSLVMVGTDPWTQCHPIDMHRRFGWVFWDRDTIEALKLDDVSENGMSLLVQNVAETNLEEDVVIFHSLPSS</sequence>
<dbReference type="AlphaFoldDB" id="A0AA40B2P0"/>
<accession>A0AA40B2P0</accession>
<name>A0AA40B2P0_9PEZI</name>